<reference evidence="16" key="1">
    <citation type="submission" date="2021-02" db="EMBL/GenBank/DDBJ databases">
        <authorList>
            <person name="Vanwijnsberghe S."/>
        </authorList>
    </citation>
    <scope>NUCLEOTIDE SEQUENCE</scope>
    <source>
        <strain evidence="16">R-70211</strain>
    </source>
</reference>
<evidence type="ECO:0000313" key="16">
    <source>
        <dbReference type="EMBL" id="CAE6906995.1"/>
    </source>
</evidence>
<keyword evidence="5" id="KW-0732">Signal</keyword>
<keyword evidence="17" id="KW-1185">Reference proteome</keyword>
<dbReference type="InterPro" id="IPR036097">
    <property type="entry name" value="HisK_dim/P_sf"/>
</dbReference>
<evidence type="ECO:0000256" key="12">
    <source>
        <dbReference type="SAM" id="MobiDB-lite"/>
    </source>
</evidence>
<evidence type="ECO:0000256" key="2">
    <source>
        <dbReference type="ARBA" id="ARBA00012438"/>
    </source>
</evidence>
<dbReference type="CDD" id="cd17546">
    <property type="entry name" value="REC_hyHK_CKI1_RcsC-like"/>
    <property type="match status" value="1"/>
</dbReference>
<dbReference type="SMART" id="SM00448">
    <property type="entry name" value="REC"/>
    <property type="match status" value="1"/>
</dbReference>
<evidence type="ECO:0000256" key="6">
    <source>
        <dbReference type="ARBA" id="ARBA00022777"/>
    </source>
</evidence>
<evidence type="ECO:0000256" key="9">
    <source>
        <dbReference type="ARBA" id="ARBA00058004"/>
    </source>
</evidence>
<dbReference type="InterPro" id="IPR003594">
    <property type="entry name" value="HATPase_dom"/>
</dbReference>
<dbReference type="Pfam" id="PF00072">
    <property type="entry name" value="Response_reg"/>
    <property type="match status" value="1"/>
</dbReference>
<evidence type="ECO:0000256" key="8">
    <source>
        <dbReference type="ARBA" id="ARBA00023026"/>
    </source>
</evidence>
<dbReference type="InterPro" id="IPR001789">
    <property type="entry name" value="Sig_transdc_resp-reg_receiver"/>
</dbReference>
<comment type="function">
    <text evidence="9">Member of the two-component regulatory system BvgS/BvgA. Phosphorylates BvgA via a four-step phosphorelay in response to environmental signals.</text>
</comment>
<evidence type="ECO:0000256" key="10">
    <source>
        <dbReference type="ARBA" id="ARBA00070152"/>
    </source>
</evidence>
<feature type="compositionally biased region" description="Low complexity" evidence="12">
    <location>
        <begin position="482"/>
        <end position="495"/>
    </location>
</feature>
<dbReference type="InterPro" id="IPR011006">
    <property type="entry name" value="CheY-like_superfamily"/>
</dbReference>
<feature type="transmembrane region" description="Helical" evidence="13">
    <location>
        <begin position="332"/>
        <end position="350"/>
    </location>
</feature>
<evidence type="ECO:0000313" key="17">
    <source>
        <dbReference type="Proteomes" id="UP000675121"/>
    </source>
</evidence>
<dbReference type="Gene3D" id="3.30.565.10">
    <property type="entry name" value="Histidine kinase-like ATPase, C-terminal domain"/>
    <property type="match status" value="1"/>
</dbReference>
<feature type="region of interest" description="Disordered" evidence="12">
    <location>
        <begin position="479"/>
        <end position="500"/>
    </location>
</feature>
<dbReference type="PROSITE" id="PS50109">
    <property type="entry name" value="HIS_KIN"/>
    <property type="match status" value="1"/>
</dbReference>
<dbReference type="CDD" id="cd00082">
    <property type="entry name" value="HisKA"/>
    <property type="match status" value="1"/>
</dbReference>
<keyword evidence="3 11" id="KW-0597">Phosphoprotein</keyword>
<feature type="domain" description="Response regulatory" evidence="15">
    <location>
        <begin position="930"/>
        <end position="1044"/>
    </location>
</feature>
<evidence type="ECO:0000256" key="7">
    <source>
        <dbReference type="ARBA" id="ARBA00023012"/>
    </source>
</evidence>
<accession>A0A9N8R1K2</accession>
<protein>
    <recommendedName>
        <fullName evidence="10">Virulence sensor protein BvgS</fullName>
        <ecNumber evidence="2">2.7.13.3</ecNumber>
    </recommendedName>
</protein>
<dbReference type="Proteomes" id="UP000675121">
    <property type="component" value="Unassembled WGS sequence"/>
</dbReference>
<dbReference type="GO" id="GO:0000155">
    <property type="term" value="F:phosphorelay sensor kinase activity"/>
    <property type="evidence" value="ECO:0007669"/>
    <property type="project" value="InterPro"/>
</dbReference>
<dbReference type="EC" id="2.7.13.3" evidence="2"/>
<feature type="modified residue" description="4-aspartylphosphate" evidence="11">
    <location>
        <position position="979"/>
    </location>
</feature>
<keyword evidence="7" id="KW-0902">Two-component regulatory system</keyword>
<feature type="transmembrane region" description="Helical" evidence="13">
    <location>
        <begin position="356"/>
        <end position="379"/>
    </location>
</feature>
<evidence type="ECO:0000259" key="15">
    <source>
        <dbReference type="PROSITE" id="PS50110"/>
    </source>
</evidence>
<dbReference type="InterPro" id="IPR004358">
    <property type="entry name" value="Sig_transdc_His_kin-like_C"/>
</dbReference>
<dbReference type="PANTHER" id="PTHR43047:SF64">
    <property type="entry name" value="HISTIDINE KINASE CONTAINING CHEY-HOMOLOGOUS RECEIVER DOMAIN AND PAS DOMAIN-RELATED"/>
    <property type="match status" value="1"/>
</dbReference>
<keyword evidence="8" id="KW-0843">Virulence</keyword>
<dbReference type="InterPro" id="IPR036641">
    <property type="entry name" value="HPT_dom_sf"/>
</dbReference>
<keyword evidence="13" id="KW-1133">Transmembrane helix</keyword>
<keyword evidence="6 16" id="KW-0418">Kinase</keyword>
<feature type="domain" description="Histidine kinase" evidence="14">
    <location>
        <begin position="558"/>
        <end position="779"/>
    </location>
</feature>
<evidence type="ECO:0000256" key="4">
    <source>
        <dbReference type="ARBA" id="ARBA00022679"/>
    </source>
</evidence>
<keyword evidence="13" id="KW-0472">Membrane</keyword>
<dbReference type="SUPFAM" id="SSF47226">
    <property type="entry name" value="Histidine-containing phosphotransfer domain, HPT domain"/>
    <property type="match status" value="1"/>
</dbReference>
<dbReference type="Gene3D" id="3.40.50.2300">
    <property type="match status" value="1"/>
</dbReference>
<keyword evidence="13" id="KW-0812">Transmembrane</keyword>
<dbReference type="SUPFAM" id="SSF52172">
    <property type="entry name" value="CheY-like"/>
    <property type="match status" value="1"/>
</dbReference>
<organism evidence="16 17">
    <name type="scientific">Paraburkholderia domus</name>
    <dbReference type="NCBI Taxonomy" id="2793075"/>
    <lineage>
        <taxon>Bacteria</taxon>
        <taxon>Pseudomonadati</taxon>
        <taxon>Pseudomonadota</taxon>
        <taxon>Betaproteobacteria</taxon>
        <taxon>Burkholderiales</taxon>
        <taxon>Burkholderiaceae</taxon>
        <taxon>Paraburkholderia</taxon>
    </lineage>
</organism>
<dbReference type="CDD" id="cd16922">
    <property type="entry name" value="HATPase_EvgS-ArcB-TorS-like"/>
    <property type="match status" value="1"/>
</dbReference>
<dbReference type="SMART" id="SM00387">
    <property type="entry name" value="HATPase_c"/>
    <property type="match status" value="1"/>
</dbReference>
<dbReference type="PROSITE" id="PS50110">
    <property type="entry name" value="RESPONSE_REGULATORY"/>
    <property type="match status" value="1"/>
</dbReference>
<dbReference type="PRINTS" id="PR00344">
    <property type="entry name" value="BCTRLSENSOR"/>
</dbReference>
<gene>
    <name evidence="16" type="primary">rcsC_13</name>
    <name evidence="16" type="ORF">R70211_03661</name>
</gene>
<proteinExistence type="predicted"/>
<evidence type="ECO:0000256" key="3">
    <source>
        <dbReference type="ARBA" id="ARBA00022553"/>
    </source>
</evidence>
<keyword evidence="4 16" id="KW-0808">Transferase</keyword>
<dbReference type="FunFam" id="3.30.565.10:FF:000010">
    <property type="entry name" value="Sensor histidine kinase RcsC"/>
    <property type="match status" value="1"/>
</dbReference>
<dbReference type="InterPro" id="IPR003661">
    <property type="entry name" value="HisK_dim/P_dom"/>
</dbReference>
<evidence type="ECO:0000259" key="14">
    <source>
        <dbReference type="PROSITE" id="PS50109"/>
    </source>
</evidence>
<dbReference type="SUPFAM" id="SSF55874">
    <property type="entry name" value="ATPase domain of HSP90 chaperone/DNA topoisomerase II/histidine kinase"/>
    <property type="match status" value="1"/>
</dbReference>
<comment type="caution">
    <text evidence="16">The sequence shown here is derived from an EMBL/GenBank/DDBJ whole genome shotgun (WGS) entry which is preliminary data.</text>
</comment>
<dbReference type="SUPFAM" id="SSF47384">
    <property type="entry name" value="Homodimeric domain of signal transducing histidine kinase"/>
    <property type="match status" value="1"/>
</dbReference>
<dbReference type="RefSeq" id="WP_201139100.1">
    <property type="nucleotide sequence ID" value="NZ_CAJNAS010000009.1"/>
</dbReference>
<dbReference type="Gene3D" id="1.10.287.130">
    <property type="match status" value="1"/>
</dbReference>
<dbReference type="InterPro" id="IPR005467">
    <property type="entry name" value="His_kinase_dom"/>
</dbReference>
<dbReference type="InterPro" id="IPR036890">
    <property type="entry name" value="HATPase_C_sf"/>
</dbReference>
<evidence type="ECO:0000256" key="5">
    <source>
        <dbReference type="ARBA" id="ARBA00022729"/>
    </source>
</evidence>
<dbReference type="EMBL" id="CAJNAS010000009">
    <property type="protein sequence ID" value="CAE6906995.1"/>
    <property type="molecule type" value="Genomic_DNA"/>
</dbReference>
<dbReference type="PANTHER" id="PTHR43047">
    <property type="entry name" value="TWO-COMPONENT HISTIDINE PROTEIN KINASE"/>
    <property type="match status" value="1"/>
</dbReference>
<evidence type="ECO:0000256" key="13">
    <source>
        <dbReference type="SAM" id="Phobius"/>
    </source>
</evidence>
<evidence type="ECO:0000256" key="1">
    <source>
        <dbReference type="ARBA" id="ARBA00000085"/>
    </source>
</evidence>
<dbReference type="Pfam" id="PF00512">
    <property type="entry name" value="HisKA"/>
    <property type="match status" value="1"/>
</dbReference>
<name>A0A9N8R1K2_9BURK</name>
<feature type="transmembrane region" description="Helical" evidence="13">
    <location>
        <begin position="29"/>
        <end position="53"/>
    </location>
</feature>
<dbReference type="Pfam" id="PF02518">
    <property type="entry name" value="HATPase_c"/>
    <property type="match status" value="1"/>
</dbReference>
<dbReference type="AlphaFoldDB" id="A0A9N8R1K2"/>
<dbReference type="SMART" id="SM00388">
    <property type="entry name" value="HisKA"/>
    <property type="match status" value="1"/>
</dbReference>
<sequence length="1183" mass="127398">MQKILDRTQESLAQAFASLAHSAKRQQRVYLATIASLMLIVVVFALLLAVLAADKQLDYRRAFASQSAAGISLLLHRQESFLRRAELTLDYYHSTDNVLRAPASAEEAVRQYGATRGTVQRVDAQFDLLVGDATRAAWGPQLGPHLWRIYEAAQSTLVTQQSFELPQRAILLGLNEDYAAILPSLAHPVGDSDARRSVDDAPLPQPAVVTTLREALERELQAQTGKRVPAKGERIWLGPYRDPLTGVPVISAVSAYFAGDTPTTLIVMSIPLAALAGDLSRPGREGTLLLMSADRRVMVSSPPVDAATATMLQDAVAHTPPDSYRYTRDGAILIDPLVPGFGSLVSYLSWRGLVAALGWQLAVLAGLAVLVLAAIALTARLWGLRLLRSTFAETSRALESETINHILVSATPVGLCIVRRSDFSIITANALADELLHIEAAGNRLPPHVVGEFRVPAPGTPSVAAFARIATFVAPALPQPPQAQSQAPLQSQPAPDENASPPAQFLQFTYASARYAGEDVLFCAILDVTVQHALEQQLRLAQQTSEAAMRARSNFFASMSHEIRTPLNALLGNLELFARTPGLEAHAQRLKALGVAADALRRIVNDILDFSKIDAGEMKLVTESFRPLDDFENIALSYAPMTADRAIRFYAHLSPTLDRVLSGDRTRIAQIVNNLLSNAFKFTSCGKITLNADVTDDLQGRPTLICRVCDSGIGMDQVLVARIFSPFVQGEASTSSRYGGTGLGLSICARLCELMGGHISVESVLGVGSAFSVSIPLAMPPDALREPAVEPARRGNVLVLSQERESGQIIDSSFHLAGWTVHTVVSMRSAQAWLRVNRPDAMVVTGEYDLDAIAALRAVHPAGVVWITRTGPHRPTPCGEGVLEVTEFSRKAILAAVDIVATGAADVATTLPPAPAVSPPAVNPALQGLTVLVAEDNPLIQTLVVEQLSALGCLPTIAGDGRQALAEFERARFEVVMTDIHMPVMDGYELLAALRRTYPDVPVLAFSAVTDSRQAEGWRERGFTGYVAKPASLSELETALLAVASMRRESSPETEAIVGAPAAVVVDTATVTTHTAAPADSVGTLSADDKARYTAMLKAHLQNDLPKLMAIVEREDRHALRDWAHSAGGAFLVVQTPQFTRECHALQRLCQDSERWTTEMDARAISLHDALCEYFGLDETSAR</sequence>
<evidence type="ECO:0000256" key="11">
    <source>
        <dbReference type="PROSITE-ProRule" id="PRU00169"/>
    </source>
</evidence>
<comment type="catalytic activity">
    <reaction evidence="1">
        <text>ATP + protein L-histidine = ADP + protein N-phospho-L-histidine.</text>
        <dbReference type="EC" id="2.7.13.3"/>
    </reaction>
</comment>